<dbReference type="GO" id="GO:0007507">
    <property type="term" value="P:heart development"/>
    <property type="evidence" value="ECO:0007669"/>
    <property type="project" value="TreeGrafter"/>
</dbReference>
<dbReference type="Gene3D" id="2.30.42.10">
    <property type="match status" value="1"/>
</dbReference>
<dbReference type="PROSITE" id="PS50106">
    <property type="entry name" value="PDZ"/>
    <property type="match status" value="1"/>
</dbReference>
<evidence type="ECO:0000256" key="2">
    <source>
        <dbReference type="ARBA" id="ARBA00022490"/>
    </source>
</evidence>
<dbReference type="GO" id="GO:0031941">
    <property type="term" value="C:filamentous actin"/>
    <property type="evidence" value="ECO:0007669"/>
    <property type="project" value="TreeGrafter"/>
</dbReference>
<sequence>MPLTISRITPGSKAAQSHMNQGDLVVAIDGVNTDGMTHLEAQNKIKSASYNLSLTLQKSKRPAPVPTAMPRVDSPRPVIPHQKVIANTAANTEYVERFNPNVLKDSALSTHKPIEVKGPGGKATIIHAQYNTPISMYSQDAIMDAIAGQAQAQGGEFAGESPLATLPVKDPHVDSASPVYQAVLKTQNKPEEELEDWSRRSANLQSKSFRILAQMTGTEYMQDPDEEALRKSSTPVEHAPVPTSSASAPMPATSANQPATVAQNTTNQMTPPSASPTSVAQDSFSSSFQRNVLACAIL</sequence>
<dbReference type="SMART" id="SM00228">
    <property type="entry name" value="PDZ"/>
    <property type="match status" value="1"/>
</dbReference>
<feature type="compositionally biased region" description="Low complexity" evidence="4">
    <location>
        <begin position="239"/>
        <end position="255"/>
    </location>
</feature>
<feature type="domain" description="PDZ" evidence="5">
    <location>
        <begin position="1"/>
        <end position="60"/>
    </location>
</feature>
<organism evidence="6 7">
    <name type="scientific">Alligator mississippiensis</name>
    <name type="common">American alligator</name>
    <dbReference type="NCBI Taxonomy" id="8496"/>
    <lineage>
        <taxon>Eukaryota</taxon>
        <taxon>Metazoa</taxon>
        <taxon>Chordata</taxon>
        <taxon>Craniata</taxon>
        <taxon>Vertebrata</taxon>
        <taxon>Euteleostomi</taxon>
        <taxon>Archelosauria</taxon>
        <taxon>Archosauria</taxon>
        <taxon>Crocodylia</taxon>
        <taxon>Alligatoridae</taxon>
        <taxon>Alligatorinae</taxon>
        <taxon>Alligator</taxon>
    </lineage>
</organism>
<accession>A0A151MTC9</accession>
<dbReference type="PANTHER" id="PTHR24214">
    <property type="entry name" value="PDZ AND LIM DOMAIN PROTEIN ZASP"/>
    <property type="match status" value="1"/>
</dbReference>
<proteinExistence type="predicted"/>
<gene>
    <name evidence="6" type="primary">LDB3-1</name>
    <name evidence="6" type="ORF">Y1Q_0005302</name>
</gene>
<dbReference type="EMBL" id="AKHW03005127">
    <property type="protein sequence ID" value="KYO27753.1"/>
    <property type="molecule type" value="Genomic_DNA"/>
</dbReference>
<feature type="compositionally biased region" description="Polar residues" evidence="4">
    <location>
        <begin position="256"/>
        <end position="284"/>
    </location>
</feature>
<evidence type="ECO:0000313" key="7">
    <source>
        <dbReference type="Proteomes" id="UP000050525"/>
    </source>
</evidence>
<evidence type="ECO:0000313" key="6">
    <source>
        <dbReference type="EMBL" id="KYO27753.1"/>
    </source>
</evidence>
<evidence type="ECO:0000259" key="5">
    <source>
        <dbReference type="PROSITE" id="PS50106"/>
    </source>
</evidence>
<dbReference type="PANTHER" id="PTHR24214:SF9">
    <property type="entry name" value="LIM DOMAIN-BINDING PROTEIN 3"/>
    <property type="match status" value="1"/>
</dbReference>
<dbReference type="GO" id="GO:0061061">
    <property type="term" value="P:muscle structure development"/>
    <property type="evidence" value="ECO:0007669"/>
    <property type="project" value="TreeGrafter"/>
</dbReference>
<dbReference type="GO" id="GO:0030018">
    <property type="term" value="C:Z disc"/>
    <property type="evidence" value="ECO:0007669"/>
    <property type="project" value="UniProtKB-SubCell"/>
</dbReference>
<dbReference type="InterPro" id="IPR050604">
    <property type="entry name" value="PDZ-LIM_domain"/>
</dbReference>
<name>A0A151MTC9_ALLMI</name>
<dbReference type="Pfam" id="PF00595">
    <property type="entry name" value="PDZ"/>
    <property type="match status" value="1"/>
</dbReference>
<dbReference type="SMART" id="SM00735">
    <property type="entry name" value="ZM"/>
    <property type="match status" value="1"/>
</dbReference>
<dbReference type="InterPro" id="IPR036034">
    <property type="entry name" value="PDZ_sf"/>
</dbReference>
<comment type="caution">
    <text evidence="6">The sequence shown here is derived from an EMBL/GenBank/DDBJ whole genome shotgun (WGS) entry which is preliminary data.</text>
</comment>
<dbReference type="Pfam" id="PF15936">
    <property type="entry name" value="DUF4749"/>
    <property type="match status" value="1"/>
</dbReference>
<keyword evidence="3" id="KW-0862">Zinc</keyword>
<dbReference type="Proteomes" id="UP000050525">
    <property type="component" value="Unassembled WGS sequence"/>
</dbReference>
<keyword evidence="3" id="KW-0440">LIM domain</keyword>
<dbReference type="InterPro" id="IPR001478">
    <property type="entry name" value="PDZ"/>
</dbReference>
<dbReference type="eggNOG" id="KOG1703">
    <property type="taxonomic scope" value="Eukaryota"/>
</dbReference>
<evidence type="ECO:0000256" key="3">
    <source>
        <dbReference type="ARBA" id="ARBA00023038"/>
    </source>
</evidence>
<dbReference type="SUPFAM" id="SSF50156">
    <property type="entry name" value="PDZ domain-like"/>
    <property type="match status" value="1"/>
</dbReference>
<protein>
    <submittedName>
        <fullName evidence="6">LIM domain-binding protein 3 isoform A</fullName>
    </submittedName>
</protein>
<evidence type="ECO:0000256" key="4">
    <source>
        <dbReference type="SAM" id="MobiDB-lite"/>
    </source>
</evidence>
<dbReference type="GO" id="GO:0001725">
    <property type="term" value="C:stress fiber"/>
    <property type="evidence" value="ECO:0007669"/>
    <property type="project" value="TreeGrafter"/>
</dbReference>
<keyword evidence="3" id="KW-0479">Metal-binding</keyword>
<evidence type="ECO:0000256" key="1">
    <source>
        <dbReference type="ARBA" id="ARBA00004216"/>
    </source>
</evidence>
<dbReference type="FunFam" id="2.30.42.10:FF:000055">
    <property type="entry name" value="PDZ and LIM domain protein 3"/>
    <property type="match status" value="1"/>
</dbReference>
<comment type="subcellular location">
    <subcellularLocation>
        <location evidence="1">Cytoplasm</location>
        <location evidence="1">Myofibril</location>
        <location evidence="1">Sarcomere</location>
        <location evidence="1">Z line</location>
    </subcellularLocation>
</comment>
<keyword evidence="2" id="KW-0963">Cytoplasm</keyword>
<keyword evidence="7" id="KW-1185">Reference proteome</keyword>
<feature type="region of interest" description="Disordered" evidence="4">
    <location>
        <begin position="224"/>
        <end position="284"/>
    </location>
</feature>
<dbReference type="GO" id="GO:0005912">
    <property type="term" value="C:adherens junction"/>
    <property type="evidence" value="ECO:0007669"/>
    <property type="project" value="TreeGrafter"/>
</dbReference>
<dbReference type="AlphaFoldDB" id="A0A151MTC9"/>
<dbReference type="InterPro" id="IPR031847">
    <property type="entry name" value="PDLI1-4/Zasp-like_mid"/>
</dbReference>
<dbReference type="InterPro" id="IPR006643">
    <property type="entry name" value="Zasp-like_motif"/>
</dbReference>
<dbReference type="GO" id="GO:0003779">
    <property type="term" value="F:actin binding"/>
    <property type="evidence" value="ECO:0007669"/>
    <property type="project" value="TreeGrafter"/>
</dbReference>
<reference evidence="6 7" key="1">
    <citation type="journal article" date="2012" name="Genome Biol.">
        <title>Sequencing three crocodilian genomes to illuminate the evolution of archosaurs and amniotes.</title>
        <authorList>
            <person name="St John J.A."/>
            <person name="Braun E.L."/>
            <person name="Isberg S.R."/>
            <person name="Miles L.G."/>
            <person name="Chong A.Y."/>
            <person name="Gongora J."/>
            <person name="Dalzell P."/>
            <person name="Moran C."/>
            <person name="Bed'hom B."/>
            <person name="Abzhanov A."/>
            <person name="Burgess S.C."/>
            <person name="Cooksey A.M."/>
            <person name="Castoe T.A."/>
            <person name="Crawford N.G."/>
            <person name="Densmore L.D."/>
            <person name="Drew J.C."/>
            <person name="Edwards S.V."/>
            <person name="Faircloth B.C."/>
            <person name="Fujita M.K."/>
            <person name="Greenwold M.J."/>
            <person name="Hoffmann F.G."/>
            <person name="Howard J.M."/>
            <person name="Iguchi T."/>
            <person name="Janes D.E."/>
            <person name="Khan S.Y."/>
            <person name="Kohno S."/>
            <person name="de Koning A.J."/>
            <person name="Lance S.L."/>
            <person name="McCarthy F.M."/>
            <person name="McCormack J.E."/>
            <person name="Merchant M.E."/>
            <person name="Peterson D.G."/>
            <person name="Pollock D.D."/>
            <person name="Pourmand N."/>
            <person name="Raney B.J."/>
            <person name="Roessler K.A."/>
            <person name="Sanford J.R."/>
            <person name="Sawyer R.H."/>
            <person name="Schmidt C.J."/>
            <person name="Triplett E.W."/>
            <person name="Tuberville T.D."/>
            <person name="Venegas-Anaya M."/>
            <person name="Howard J.T."/>
            <person name="Jarvis E.D."/>
            <person name="Guillette L.J.Jr."/>
            <person name="Glenn T.C."/>
            <person name="Green R.E."/>
            <person name="Ray D.A."/>
        </authorList>
    </citation>
    <scope>NUCLEOTIDE SEQUENCE [LARGE SCALE GENOMIC DNA]</scope>
    <source>
        <strain evidence="6">KSC_2009_1</strain>
    </source>
</reference>
<dbReference type="GO" id="GO:0030036">
    <property type="term" value="P:actin cytoskeleton organization"/>
    <property type="evidence" value="ECO:0007669"/>
    <property type="project" value="TreeGrafter"/>
</dbReference>
<dbReference type="GO" id="GO:0051371">
    <property type="term" value="F:muscle alpha-actinin binding"/>
    <property type="evidence" value="ECO:0007669"/>
    <property type="project" value="TreeGrafter"/>
</dbReference>